<name>A0ABU7SMM0_9ACTN</name>
<gene>
    <name evidence="3" type="ORF">V1634_30590</name>
</gene>
<dbReference type="Proteomes" id="UP001339911">
    <property type="component" value="Unassembled WGS sequence"/>
</dbReference>
<feature type="domain" description="Isochorismatase-like" evidence="2">
    <location>
        <begin position="5"/>
        <end position="146"/>
    </location>
</feature>
<dbReference type="PANTHER" id="PTHR43540">
    <property type="entry name" value="PEROXYUREIDOACRYLATE/UREIDOACRYLATE AMIDOHYDROLASE-RELATED"/>
    <property type="match status" value="1"/>
</dbReference>
<protein>
    <submittedName>
        <fullName evidence="3">Isochorismatase family protein</fullName>
    </submittedName>
</protein>
<evidence type="ECO:0000313" key="3">
    <source>
        <dbReference type="EMBL" id="MEE6311188.1"/>
    </source>
</evidence>
<evidence type="ECO:0000256" key="1">
    <source>
        <dbReference type="ARBA" id="ARBA00022801"/>
    </source>
</evidence>
<keyword evidence="4" id="KW-1185">Reference proteome</keyword>
<sequence>MSSRALVVIDVQESFRQRPIWAATSNPDLVDRVRRLTEAFRASGDLVVWVLHTEPGTGTVFDPALGHVRLIAGLEPEPGEPVLHKTSHNAFTTTNLQQLLTGAGVTEVAVCGIRTEQCVETTARLASDLGYQVTFVTDATATNPIEHPDAPPGRILAEILADPRTLGVDEIVARTEYALAGRFATVRTVAELTAGRTGTGPVVVDRAAVPEPAAG</sequence>
<dbReference type="EMBL" id="JAZGQL010000032">
    <property type="protein sequence ID" value="MEE6311188.1"/>
    <property type="molecule type" value="Genomic_DNA"/>
</dbReference>
<dbReference type="InterPro" id="IPR000868">
    <property type="entry name" value="Isochorismatase-like_dom"/>
</dbReference>
<reference evidence="3 4" key="1">
    <citation type="submission" date="2024-01" db="EMBL/GenBank/DDBJ databases">
        <title>Genome insights into Plantactinospora veratri sp. nov.</title>
        <authorList>
            <person name="Wang L."/>
        </authorList>
    </citation>
    <scope>NUCLEOTIDE SEQUENCE [LARGE SCALE GENOMIC DNA]</scope>
    <source>
        <strain evidence="3 4">NEAU-FHS4</strain>
    </source>
</reference>
<dbReference type="Pfam" id="PF00857">
    <property type="entry name" value="Isochorismatase"/>
    <property type="match status" value="1"/>
</dbReference>
<dbReference type="RefSeq" id="WP_331211196.1">
    <property type="nucleotide sequence ID" value="NZ_JAZGQL010000032.1"/>
</dbReference>
<comment type="caution">
    <text evidence="3">The sequence shown here is derived from an EMBL/GenBank/DDBJ whole genome shotgun (WGS) entry which is preliminary data.</text>
</comment>
<keyword evidence="1" id="KW-0378">Hydrolase</keyword>
<organism evidence="3 4">
    <name type="scientific">Plantactinospora veratri</name>
    <dbReference type="NCBI Taxonomy" id="1436122"/>
    <lineage>
        <taxon>Bacteria</taxon>
        <taxon>Bacillati</taxon>
        <taxon>Actinomycetota</taxon>
        <taxon>Actinomycetes</taxon>
        <taxon>Micromonosporales</taxon>
        <taxon>Micromonosporaceae</taxon>
        <taxon>Plantactinospora</taxon>
    </lineage>
</organism>
<dbReference type="PANTHER" id="PTHR43540:SF6">
    <property type="entry name" value="ISOCHORISMATASE-LIKE DOMAIN-CONTAINING PROTEIN"/>
    <property type="match status" value="1"/>
</dbReference>
<proteinExistence type="predicted"/>
<accession>A0ABU7SMM0</accession>
<dbReference type="SUPFAM" id="SSF52499">
    <property type="entry name" value="Isochorismatase-like hydrolases"/>
    <property type="match status" value="1"/>
</dbReference>
<evidence type="ECO:0000313" key="4">
    <source>
        <dbReference type="Proteomes" id="UP001339911"/>
    </source>
</evidence>
<evidence type="ECO:0000259" key="2">
    <source>
        <dbReference type="Pfam" id="PF00857"/>
    </source>
</evidence>
<dbReference type="InterPro" id="IPR050272">
    <property type="entry name" value="Isochorismatase-like_hydrls"/>
</dbReference>
<dbReference type="InterPro" id="IPR036380">
    <property type="entry name" value="Isochorismatase-like_sf"/>
</dbReference>
<dbReference type="Gene3D" id="3.40.50.850">
    <property type="entry name" value="Isochorismatase-like"/>
    <property type="match status" value="1"/>
</dbReference>